<protein>
    <recommendedName>
        <fullName evidence="3">MULE transposase domain-containing protein</fullName>
    </recommendedName>
</protein>
<keyword evidence="5" id="KW-1185">Reference proteome</keyword>
<dbReference type="Gramene" id="RZC56615">
    <property type="protein sequence ID" value="RZC56615"/>
    <property type="gene ID" value="C5167_015470"/>
</dbReference>
<evidence type="ECO:0000313" key="5">
    <source>
        <dbReference type="Proteomes" id="UP000316621"/>
    </source>
</evidence>
<feature type="transmembrane region" description="Helical" evidence="2">
    <location>
        <begin position="189"/>
        <end position="207"/>
    </location>
</feature>
<accession>A0A4Y7JAH1</accession>
<keyword evidence="2" id="KW-1133">Transmembrane helix</keyword>
<dbReference type="AlphaFoldDB" id="A0A4Y7JAH1"/>
<evidence type="ECO:0000256" key="2">
    <source>
        <dbReference type="SAM" id="Phobius"/>
    </source>
</evidence>
<feature type="compositionally biased region" description="Basic and acidic residues" evidence="1">
    <location>
        <begin position="17"/>
        <end position="35"/>
    </location>
</feature>
<sequence>MADRTRSKTSDGGAKAQSEDLKGLMDKQTDSSKTLIEKQSETLTKCLTDVLNKMSLQSNTPKGNPSTSSGRLGLSWRIIKMTTIHTCTNNKCETRTRRGITDAIADVLKKKYHRCDSVYTPRRLQHNVKIKFGLSLTYKQAYLCNKRGMELCRGIPDDSYQHLVGYSHMLSGDNPDTVTKILTYTNDRFVYYFLALGVSVSGFISSFRPAFALDGTCLAGERLGVLLTAVALDANEQSYPLAFAIVDVESKNSWEWFLCRVHNLIGNIDDLTVISDRGTHVCPVVENVFRNRIMSIAFFILQVMLKRNSEKARRKKYF</sequence>
<gene>
    <name evidence="4" type="ORF">C5167_015470</name>
</gene>
<feature type="domain" description="MULE transposase" evidence="3">
    <location>
        <begin position="212"/>
        <end position="289"/>
    </location>
</feature>
<feature type="transmembrane region" description="Helical" evidence="2">
    <location>
        <begin position="288"/>
        <end position="305"/>
    </location>
</feature>
<keyword evidence="2" id="KW-0472">Membrane</keyword>
<keyword evidence="2" id="KW-0812">Transmembrane</keyword>
<dbReference type="PANTHER" id="PTHR31973:SF187">
    <property type="entry name" value="MUTATOR TRANSPOSASE MUDRA PROTEIN"/>
    <property type="match status" value="1"/>
</dbReference>
<reference evidence="4 5" key="1">
    <citation type="journal article" date="2018" name="Science">
        <title>The opium poppy genome and morphinan production.</title>
        <authorList>
            <person name="Guo L."/>
            <person name="Winzer T."/>
            <person name="Yang X."/>
            <person name="Li Y."/>
            <person name="Ning Z."/>
            <person name="He Z."/>
            <person name="Teodor R."/>
            <person name="Lu Y."/>
            <person name="Bowser T.A."/>
            <person name="Graham I.A."/>
            <person name="Ye K."/>
        </authorList>
    </citation>
    <scope>NUCLEOTIDE SEQUENCE [LARGE SCALE GENOMIC DNA]</scope>
    <source>
        <strain evidence="5">cv. HN1</strain>
        <tissue evidence="4">Leaves</tissue>
    </source>
</reference>
<feature type="region of interest" description="Disordered" evidence="1">
    <location>
        <begin position="1"/>
        <end position="35"/>
    </location>
</feature>
<dbReference type="Proteomes" id="UP000316621">
    <property type="component" value="Chromosome 3"/>
</dbReference>
<evidence type="ECO:0000259" key="3">
    <source>
        <dbReference type="Pfam" id="PF10551"/>
    </source>
</evidence>
<name>A0A4Y7JAH1_PAPSO</name>
<evidence type="ECO:0000313" key="4">
    <source>
        <dbReference type="EMBL" id="RZC56615.1"/>
    </source>
</evidence>
<dbReference type="EMBL" id="CM010717">
    <property type="protein sequence ID" value="RZC56615.1"/>
    <property type="molecule type" value="Genomic_DNA"/>
</dbReference>
<evidence type="ECO:0000256" key="1">
    <source>
        <dbReference type="SAM" id="MobiDB-lite"/>
    </source>
</evidence>
<dbReference type="PANTHER" id="PTHR31973">
    <property type="entry name" value="POLYPROTEIN, PUTATIVE-RELATED"/>
    <property type="match status" value="1"/>
</dbReference>
<dbReference type="Pfam" id="PF10551">
    <property type="entry name" value="MULE"/>
    <property type="match status" value="1"/>
</dbReference>
<dbReference type="InterPro" id="IPR018289">
    <property type="entry name" value="MULE_transposase_dom"/>
</dbReference>
<proteinExistence type="predicted"/>
<organism evidence="4 5">
    <name type="scientific">Papaver somniferum</name>
    <name type="common">Opium poppy</name>
    <dbReference type="NCBI Taxonomy" id="3469"/>
    <lineage>
        <taxon>Eukaryota</taxon>
        <taxon>Viridiplantae</taxon>
        <taxon>Streptophyta</taxon>
        <taxon>Embryophyta</taxon>
        <taxon>Tracheophyta</taxon>
        <taxon>Spermatophyta</taxon>
        <taxon>Magnoliopsida</taxon>
        <taxon>Ranunculales</taxon>
        <taxon>Papaveraceae</taxon>
        <taxon>Papaveroideae</taxon>
        <taxon>Papaver</taxon>
    </lineage>
</organism>